<organism evidence="1 2">
    <name type="scientific">Lusitaniella coriacea LEGE 07157</name>
    <dbReference type="NCBI Taxonomy" id="945747"/>
    <lineage>
        <taxon>Bacteria</taxon>
        <taxon>Bacillati</taxon>
        <taxon>Cyanobacteriota</taxon>
        <taxon>Cyanophyceae</taxon>
        <taxon>Spirulinales</taxon>
        <taxon>Lusitaniellaceae</taxon>
        <taxon>Lusitaniella</taxon>
    </lineage>
</organism>
<evidence type="ECO:0008006" key="3">
    <source>
        <dbReference type="Google" id="ProtNLM"/>
    </source>
</evidence>
<dbReference type="Proteomes" id="UP000654482">
    <property type="component" value="Unassembled WGS sequence"/>
</dbReference>
<evidence type="ECO:0000313" key="1">
    <source>
        <dbReference type="EMBL" id="MBE9117451.1"/>
    </source>
</evidence>
<dbReference type="AlphaFoldDB" id="A0A8J7DY18"/>
<proteinExistence type="predicted"/>
<dbReference type="RefSeq" id="WP_194030540.1">
    <property type="nucleotide sequence ID" value="NZ_JADEWZ010000025.1"/>
</dbReference>
<name>A0A8J7DY18_9CYAN</name>
<comment type="caution">
    <text evidence="1">The sequence shown here is derived from an EMBL/GenBank/DDBJ whole genome shotgun (WGS) entry which is preliminary data.</text>
</comment>
<dbReference type="EMBL" id="JADEWZ010000025">
    <property type="protein sequence ID" value="MBE9117451.1"/>
    <property type="molecule type" value="Genomic_DNA"/>
</dbReference>
<evidence type="ECO:0000313" key="2">
    <source>
        <dbReference type="Proteomes" id="UP000654482"/>
    </source>
</evidence>
<gene>
    <name evidence="1" type="ORF">IQ249_16240</name>
</gene>
<accession>A0A8J7DY18</accession>
<reference evidence="1" key="1">
    <citation type="submission" date="2020-10" db="EMBL/GenBank/DDBJ databases">
        <authorList>
            <person name="Castelo-Branco R."/>
            <person name="Eusebio N."/>
            <person name="Adriana R."/>
            <person name="Vieira A."/>
            <person name="Brugerolle De Fraissinette N."/>
            <person name="Rezende De Castro R."/>
            <person name="Schneider M.P."/>
            <person name="Vasconcelos V."/>
            <person name="Leao P.N."/>
        </authorList>
    </citation>
    <scope>NUCLEOTIDE SEQUENCE</scope>
    <source>
        <strain evidence="1">LEGE 07157</strain>
    </source>
</reference>
<keyword evidence="2" id="KW-1185">Reference proteome</keyword>
<sequence>MNEKYLVCGIGLCLSALSVGMQPAIALPPPEDIPEEILRNEIITDARSPLNGQPLTAEEYAELRAKLEEGAFPPELSPTLRHLIFMLQIRQLINSVSPVPLF</sequence>
<protein>
    <recommendedName>
        <fullName evidence="3">Glutathione S-transferase</fullName>
    </recommendedName>
</protein>